<reference evidence="2" key="2">
    <citation type="submission" date="2020-06" db="EMBL/GenBank/DDBJ databases">
        <authorList>
            <person name="Wang Y."/>
        </authorList>
    </citation>
    <scope>NUCLEOTIDE SEQUENCE</scope>
    <source>
        <strain evidence="1">L14</strain>
        <strain evidence="3">L15a</strain>
        <strain evidence="6">L19a</strain>
        <strain evidence="2">T1L11</strain>
        <strain evidence="5">T1L9</strain>
        <strain evidence="4">T3L1</strain>
    </source>
</reference>
<evidence type="ECO:0000313" key="6">
    <source>
        <dbReference type="EMBL" id="NWK13711.1"/>
    </source>
</evidence>
<evidence type="ECO:0000313" key="4">
    <source>
        <dbReference type="EMBL" id="NWJ83646.1"/>
    </source>
</evidence>
<dbReference type="AlphaFoldDB" id="A0A7K4ML24"/>
<reference evidence="7 8" key="1">
    <citation type="journal article" date="2019" name="Environ. Microbiol.">
        <title>Genomics insights into ecotype formation of ammonia-oxidizing archaea in the deep ocean.</title>
        <authorList>
            <person name="Wang Y."/>
            <person name="Huang J.M."/>
            <person name="Cui G.J."/>
            <person name="Nunoura T."/>
            <person name="Takaki Y."/>
            <person name="Li W.L."/>
            <person name="Li J."/>
            <person name="Gao Z.M."/>
            <person name="Takai K."/>
            <person name="Zhang A.Q."/>
            <person name="Stepanauskas R."/>
        </authorList>
    </citation>
    <scope>NUCLEOTIDE SEQUENCE [LARGE SCALE GENOMIC DNA]</scope>
    <source>
        <strain evidence="1 12">L14</strain>
        <strain evidence="3 11">L15a</strain>
        <strain evidence="6 8">L19a</strain>
        <strain evidence="2 10">T1L11</strain>
        <strain evidence="5 9">T1L9</strain>
        <strain evidence="4 7">T3L1</strain>
    </source>
</reference>
<dbReference type="EMBL" id="JACATG010000004">
    <property type="protein sequence ID" value="NWK13711.1"/>
    <property type="molecule type" value="Genomic_DNA"/>
</dbReference>
<organism evidence="2 10">
    <name type="scientific">Marine Group I thaumarchaeote</name>
    <dbReference type="NCBI Taxonomy" id="2511932"/>
    <lineage>
        <taxon>Archaea</taxon>
        <taxon>Nitrososphaerota</taxon>
        <taxon>Marine Group I</taxon>
    </lineage>
</organism>
<evidence type="ECO:0000313" key="9">
    <source>
        <dbReference type="Proteomes" id="UP000547822"/>
    </source>
</evidence>
<dbReference type="EMBL" id="JACATI010000009">
    <property type="protein sequence ID" value="NWJ20778.1"/>
    <property type="molecule type" value="Genomic_DNA"/>
</dbReference>
<dbReference type="Proteomes" id="UP000535457">
    <property type="component" value="Unassembled WGS sequence"/>
</dbReference>
<evidence type="ECO:0000313" key="10">
    <source>
        <dbReference type="Proteomes" id="UP000563820"/>
    </source>
</evidence>
<dbReference type="Proteomes" id="UP000520052">
    <property type="component" value="Unassembled WGS sequence"/>
</dbReference>
<name>A0A7K4ML24_9ARCH</name>
<gene>
    <name evidence="5" type="ORF">HX840_04575</name>
    <name evidence="2" type="ORF">HX848_07750</name>
    <name evidence="6" type="ORF">HX853_03615</name>
    <name evidence="4" type="ORF">HX854_02775</name>
    <name evidence="3" type="ORF">HX858_04435</name>
    <name evidence="1" type="ORF">HX860_06920</name>
</gene>
<dbReference type="EMBL" id="JACATC010000003">
    <property type="protein sequence ID" value="NWJ83646.1"/>
    <property type="molecule type" value="Genomic_DNA"/>
</dbReference>
<evidence type="ECO:0000313" key="8">
    <source>
        <dbReference type="Proteomes" id="UP000535457"/>
    </source>
</evidence>
<evidence type="ECO:0000313" key="1">
    <source>
        <dbReference type="EMBL" id="NWJ20778.1"/>
    </source>
</evidence>
<dbReference type="EMBL" id="JACATD010000005">
    <property type="protein sequence ID" value="NWK01162.1"/>
    <property type="molecule type" value="Genomic_DNA"/>
</dbReference>
<evidence type="ECO:0000313" key="12">
    <source>
        <dbReference type="Proteomes" id="UP000587702"/>
    </source>
</evidence>
<evidence type="ECO:0000313" key="11">
    <source>
        <dbReference type="Proteomes" id="UP000575480"/>
    </source>
</evidence>
<dbReference type="Proteomes" id="UP000587702">
    <property type="component" value="Unassembled WGS sequence"/>
</dbReference>
<accession>A0A7K4ML24</accession>
<dbReference type="EMBL" id="JACATE010000017">
    <property type="protein sequence ID" value="NWJ29252.1"/>
    <property type="molecule type" value="Genomic_DNA"/>
</dbReference>
<evidence type="ECO:0000313" key="3">
    <source>
        <dbReference type="EMBL" id="NWJ56987.1"/>
    </source>
</evidence>
<dbReference type="Proteomes" id="UP000575480">
    <property type="component" value="Unassembled WGS sequence"/>
</dbReference>
<dbReference type="EMBL" id="JACATH010000003">
    <property type="protein sequence ID" value="NWJ56987.1"/>
    <property type="molecule type" value="Genomic_DNA"/>
</dbReference>
<evidence type="ECO:0000313" key="5">
    <source>
        <dbReference type="EMBL" id="NWK01162.1"/>
    </source>
</evidence>
<protein>
    <submittedName>
        <fullName evidence="2">Uncharacterized protein</fullName>
    </submittedName>
</protein>
<dbReference type="Proteomes" id="UP000547822">
    <property type="component" value="Unassembled WGS sequence"/>
</dbReference>
<dbReference type="Proteomes" id="UP000563820">
    <property type="component" value="Unassembled WGS sequence"/>
</dbReference>
<evidence type="ECO:0000313" key="7">
    <source>
        <dbReference type="Proteomes" id="UP000520052"/>
    </source>
</evidence>
<sequence>MVLLWIGIAAGILLLIILIIKAVKTHSRDVVGIDMFCRKCGIKTDGLKCPRCEKTSQSFGV</sequence>
<comment type="caution">
    <text evidence="2">The sequence shown here is derived from an EMBL/GenBank/DDBJ whole genome shotgun (WGS) entry which is preliminary data.</text>
</comment>
<proteinExistence type="predicted"/>
<evidence type="ECO:0000313" key="2">
    <source>
        <dbReference type="EMBL" id="NWJ29252.1"/>
    </source>
</evidence>